<dbReference type="EMBL" id="ML208265">
    <property type="protein sequence ID" value="TFK74904.1"/>
    <property type="molecule type" value="Genomic_DNA"/>
</dbReference>
<protein>
    <submittedName>
        <fullName evidence="1">Uncharacterized protein</fullName>
    </submittedName>
</protein>
<evidence type="ECO:0000313" key="1">
    <source>
        <dbReference type="EMBL" id="TFK74904.1"/>
    </source>
</evidence>
<proteinExistence type="predicted"/>
<reference evidence="1 2" key="1">
    <citation type="journal article" date="2019" name="Nat. Ecol. Evol.">
        <title>Megaphylogeny resolves global patterns of mushroom evolution.</title>
        <authorList>
            <person name="Varga T."/>
            <person name="Krizsan K."/>
            <person name="Foldi C."/>
            <person name="Dima B."/>
            <person name="Sanchez-Garcia M."/>
            <person name="Sanchez-Ramirez S."/>
            <person name="Szollosi G.J."/>
            <person name="Szarkandi J.G."/>
            <person name="Papp V."/>
            <person name="Albert L."/>
            <person name="Andreopoulos W."/>
            <person name="Angelini C."/>
            <person name="Antonin V."/>
            <person name="Barry K.W."/>
            <person name="Bougher N.L."/>
            <person name="Buchanan P."/>
            <person name="Buyck B."/>
            <person name="Bense V."/>
            <person name="Catcheside P."/>
            <person name="Chovatia M."/>
            <person name="Cooper J."/>
            <person name="Damon W."/>
            <person name="Desjardin D."/>
            <person name="Finy P."/>
            <person name="Geml J."/>
            <person name="Haridas S."/>
            <person name="Hughes K."/>
            <person name="Justo A."/>
            <person name="Karasinski D."/>
            <person name="Kautmanova I."/>
            <person name="Kiss B."/>
            <person name="Kocsube S."/>
            <person name="Kotiranta H."/>
            <person name="LaButti K.M."/>
            <person name="Lechner B.E."/>
            <person name="Liimatainen K."/>
            <person name="Lipzen A."/>
            <person name="Lukacs Z."/>
            <person name="Mihaltcheva S."/>
            <person name="Morgado L.N."/>
            <person name="Niskanen T."/>
            <person name="Noordeloos M.E."/>
            <person name="Ohm R.A."/>
            <person name="Ortiz-Santana B."/>
            <person name="Ovrebo C."/>
            <person name="Racz N."/>
            <person name="Riley R."/>
            <person name="Savchenko A."/>
            <person name="Shiryaev A."/>
            <person name="Soop K."/>
            <person name="Spirin V."/>
            <person name="Szebenyi C."/>
            <person name="Tomsovsky M."/>
            <person name="Tulloss R.E."/>
            <person name="Uehling J."/>
            <person name="Grigoriev I.V."/>
            <person name="Vagvolgyi C."/>
            <person name="Papp T."/>
            <person name="Martin F.M."/>
            <person name="Miettinen O."/>
            <person name="Hibbett D.S."/>
            <person name="Nagy L.G."/>
        </authorList>
    </citation>
    <scope>NUCLEOTIDE SEQUENCE [LARGE SCALE GENOMIC DNA]</scope>
    <source>
        <strain evidence="1 2">NL-1719</strain>
    </source>
</reference>
<keyword evidence="2" id="KW-1185">Reference proteome</keyword>
<accession>A0ACD3BA72</accession>
<evidence type="ECO:0000313" key="2">
    <source>
        <dbReference type="Proteomes" id="UP000308600"/>
    </source>
</evidence>
<dbReference type="Proteomes" id="UP000308600">
    <property type="component" value="Unassembled WGS sequence"/>
</dbReference>
<name>A0ACD3BA72_9AGAR</name>
<gene>
    <name evidence="1" type="ORF">BDN72DRAFT_599062</name>
</gene>
<organism evidence="1 2">
    <name type="scientific">Pluteus cervinus</name>
    <dbReference type="NCBI Taxonomy" id="181527"/>
    <lineage>
        <taxon>Eukaryota</taxon>
        <taxon>Fungi</taxon>
        <taxon>Dikarya</taxon>
        <taxon>Basidiomycota</taxon>
        <taxon>Agaricomycotina</taxon>
        <taxon>Agaricomycetes</taxon>
        <taxon>Agaricomycetidae</taxon>
        <taxon>Agaricales</taxon>
        <taxon>Pluteineae</taxon>
        <taxon>Pluteaceae</taxon>
        <taxon>Pluteus</taxon>
    </lineage>
</organism>
<sequence length="115" mass="12311">MSSQRASSLDGFDPFAVHPFTNCSGGTAQNASPLEANPIPDVIQAPQPRASLDGQQAARPRQIFQPYQRDTLTPDLNDVLKKAPKTFTEPPSNIAPDSGLSHVDSPRSTSSQVEP</sequence>